<feature type="domain" description="PPIase FKBP-type" evidence="9">
    <location>
        <begin position="165"/>
        <end position="265"/>
    </location>
</feature>
<comment type="catalytic activity">
    <reaction evidence="1 7">
        <text>[protein]-peptidylproline (omega=180) = [protein]-peptidylproline (omega=0)</text>
        <dbReference type="Rhea" id="RHEA:16237"/>
        <dbReference type="Rhea" id="RHEA-COMP:10747"/>
        <dbReference type="Rhea" id="RHEA-COMP:10748"/>
        <dbReference type="ChEBI" id="CHEBI:83833"/>
        <dbReference type="ChEBI" id="CHEBI:83834"/>
        <dbReference type="EC" id="5.2.1.8"/>
    </reaction>
</comment>
<dbReference type="GO" id="GO:0005737">
    <property type="term" value="C:cytoplasm"/>
    <property type="evidence" value="ECO:0007669"/>
    <property type="project" value="UniProtKB-SubCell"/>
</dbReference>
<dbReference type="InterPro" id="IPR008880">
    <property type="entry name" value="Trigger_fac_C"/>
</dbReference>
<accession>A0A317G2E8</accession>
<dbReference type="PROSITE" id="PS50059">
    <property type="entry name" value="FKBP_PPIASE"/>
    <property type="match status" value="1"/>
</dbReference>
<protein>
    <recommendedName>
        <fullName evidence="7">peptidylprolyl isomerase</fullName>
        <ecNumber evidence="7">5.2.1.8</ecNumber>
    </recommendedName>
</protein>
<dbReference type="Pfam" id="PF00254">
    <property type="entry name" value="FKBP_C"/>
    <property type="match status" value="1"/>
</dbReference>
<keyword evidence="6" id="KW-0131">Cell cycle</keyword>
<evidence type="ECO:0000256" key="2">
    <source>
        <dbReference type="ARBA" id="ARBA00004496"/>
    </source>
</evidence>
<keyword evidence="4 7" id="KW-0697">Rotamase</keyword>
<keyword evidence="11" id="KW-1185">Reference proteome</keyword>
<evidence type="ECO:0000313" key="10">
    <source>
        <dbReference type="EMBL" id="PWT26793.1"/>
    </source>
</evidence>
<evidence type="ECO:0000256" key="1">
    <source>
        <dbReference type="ARBA" id="ARBA00000971"/>
    </source>
</evidence>
<dbReference type="InterPro" id="IPR005215">
    <property type="entry name" value="Trig_fac"/>
</dbReference>
<evidence type="ECO:0000256" key="4">
    <source>
        <dbReference type="ARBA" id="ARBA00023110"/>
    </source>
</evidence>
<dbReference type="NCBIfam" id="TIGR00115">
    <property type="entry name" value="tig"/>
    <property type="match status" value="1"/>
</dbReference>
<dbReference type="GO" id="GO:0003755">
    <property type="term" value="F:peptidyl-prolyl cis-trans isomerase activity"/>
    <property type="evidence" value="ECO:0007669"/>
    <property type="project" value="UniProtKB-KW"/>
</dbReference>
<dbReference type="SUPFAM" id="SSF109998">
    <property type="entry name" value="Triger factor/SurA peptide-binding domain-like"/>
    <property type="match status" value="1"/>
</dbReference>
<dbReference type="InterPro" id="IPR037041">
    <property type="entry name" value="Trigger_fac_C_sf"/>
</dbReference>
<dbReference type="InterPro" id="IPR046357">
    <property type="entry name" value="PPIase_dom_sf"/>
</dbReference>
<dbReference type="Proteomes" id="UP000245488">
    <property type="component" value="Chromosome"/>
</dbReference>
<dbReference type="GO" id="GO:0051301">
    <property type="term" value="P:cell division"/>
    <property type="evidence" value="ECO:0007669"/>
    <property type="project" value="UniProtKB-KW"/>
</dbReference>
<sequence>MVKVDLNKRFIIMGFLNLISALRRIYIANRHKRRDFNMKKKLTIVMATVLSGVLLAGCNKAGDASTNANSASSSASLAEGIDAQSLQGAVDGSSAGASAEPLTEDGYLSYYTASDYVTLGDYKGFEVKVPIVEITDEDVQSTLLSSYASSFTPVEVTDRTDVRMGDTANINYVGKYADTLEAFDGGTDDSAEGYDLVIGSGSFIPGFEDSLIGAEVGTTVDINLTFPEDYSAAELAGVDVIFTVTINKISAPAYSDEEVAALGIEGVTDKDSLLEYIKEDLTTQAQEENKETARSSALDLAYDNATFAEEFPQVLVDRFISDYEDTLEYYMQMYSYYYGVSYSSVDDYISQNYGIAAEEVASYKEEQAVEQLKYIFLERAIADAEGLTVTDEDIEAELLDIATQSGYEDVDSFAEFYNSTYGRDVRELAAEQLIAEKAQDFLAENSTLVEVEASELEEETDDASEAASVAE</sequence>
<keyword evidence="5 7" id="KW-0413">Isomerase</keyword>
<evidence type="ECO:0000256" key="8">
    <source>
        <dbReference type="SAM" id="MobiDB-lite"/>
    </source>
</evidence>
<dbReference type="Gene3D" id="3.10.50.40">
    <property type="match status" value="1"/>
</dbReference>
<evidence type="ECO:0000313" key="11">
    <source>
        <dbReference type="Proteomes" id="UP000245488"/>
    </source>
</evidence>
<comment type="subcellular location">
    <subcellularLocation>
        <location evidence="2">Cytoplasm</location>
    </subcellularLocation>
</comment>
<evidence type="ECO:0000256" key="7">
    <source>
        <dbReference type="PROSITE-ProRule" id="PRU00277"/>
    </source>
</evidence>
<comment type="caution">
    <text evidence="10">The sequence shown here is derived from an EMBL/GenBank/DDBJ whole genome shotgun (WGS) entry which is preliminary data.</text>
</comment>
<proteinExistence type="predicted"/>
<dbReference type="InterPro" id="IPR027304">
    <property type="entry name" value="Trigger_fact/SurA_dom_sf"/>
</dbReference>
<evidence type="ECO:0000259" key="9">
    <source>
        <dbReference type="PROSITE" id="PS50059"/>
    </source>
</evidence>
<dbReference type="SUPFAM" id="SSF54534">
    <property type="entry name" value="FKBP-like"/>
    <property type="match status" value="1"/>
</dbReference>
<name>A0A317G2E8_BUTFI</name>
<gene>
    <name evidence="10" type="primary">tig</name>
    <name evidence="10" type="ORF">CPT75_06550</name>
</gene>
<dbReference type="Gene3D" id="1.10.3120.10">
    <property type="entry name" value="Trigger factor, C-terminal domain"/>
    <property type="match status" value="1"/>
</dbReference>
<dbReference type="EMBL" id="NXNG01000001">
    <property type="protein sequence ID" value="PWT26793.1"/>
    <property type="molecule type" value="Genomic_DNA"/>
</dbReference>
<dbReference type="Pfam" id="PF05698">
    <property type="entry name" value="Trigger_C"/>
    <property type="match status" value="1"/>
</dbReference>
<evidence type="ECO:0000256" key="3">
    <source>
        <dbReference type="ARBA" id="ARBA00022618"/>
    </source>
</evidence>
<dbReference type="EC" id="5.2.1.8" evidence="7"/>
<feature type="compositionally biased region" description="Acidic residues" evidence="8">
    <location>
        <begin position="452"/>
        <end position="464"/>
    </location>
</feature>
<organism evidence="10 11">
    <name type="scientific">Butyrivibrio fibrisolvens</name>
    <dbReference type="NCBI Taxonomy" id="831"/>
    <lineage>
        <taxon>Bacteria</taxon>
        <taxon>Bacillati</taxon>
        <taxon>Bacillota</taxon>
        <taxon>Clostridia</taxon>
        <taxon>Lachnospirales</taxon>
        <taxon>Lachnospiraceae</taxon>
        <taxon>Butyrivibrio</taxon>
    </lineage>
</organism>
<dbReference type="GO" id="GO:0006457">
    <property type="term" value="P:protein folding"/>
    <property type="evidence" value="ECO:0007669"/>
    <property type="project" value="InterPro"/>
</dbReference>
<dbReference type="InterPro" id="IPR001179">
    <property type="entry name" value="PPIase_FKBP_dom"/>
</dbReference>
<evidence type="ECO:0000256" key="5">
    <source>
        <dbReference type="ARBA" id="ARBA00023235"/>
    </source>
</evidence>
<keyword evidence="3" id="KW-0132">Cell division</keyword>
<reference evidence="10 11" key="1">
    <citation type="submission" date="2017-09" db="EMBL/GenBank/DDBJ databases">
        <title>High-quality draft genome sequence of Butyrivibrio fibrisolvens INBov1, isolated from cow rumen.</title>
        <authorList>
            <person name="Rodriguez Hernaez J."/>
            <person name="Rivarola M."/>
            <person name="Paniego N."/>
            <person name="Cravero S."/>
            <person name="Ceron Cucchi M."/>
            <person name="Martinez M.C."/>
        </authorList>
    </citation>
    <scope>NUCLEOTIDE SEQUENCE [LARGE SCALE GENOMIC DNA]</scope>
    <source>
        <strain evidence="10 11">INBov1</strain>
    </source>
</reference>
<dbReference type="AlphaFoldDB" id="A0A317G2E8"/>
<dbReference type="GO" id="GO:0015031">
    <property type="term" value="P:protein transport"/>
    <property type="evidence" value="ECO:0007669"/>
    <property type="project" value="InterPro"/>
</dbReference>
<evidence type="ECO:0000256" key="6">
    <source>
        <dbReference type="ARBA" id="ARBA00023306"/>
    </source>
</evidence>
<feature type="region of interest" description="Disordered" evidence="8">
    <location>
        <begin position="452"/>
        <end position="471"/>
    </location>
</feature>